<name>A0A9D2K509_9FIRM</name>
<accession>A0A9D2K509</accession>
<feature type="chain" id="PRO_5039095507" evidence="1">
    <location>
        <begin position="28"/>
        <end position="185"/>
    </location>
</feature>
<dbReference type="AlphaFoldDB" id="A0A9D2K509"/>
<keyword evidence="1" id="KW-0732">Signal</keyword>
<gene>
    <name evidence="3" type="ORF">IAA17_03655</name>
</gene>
<reference evidence="3" key="2">
    <citation type="submission" date="2021-04" db="EMBL/GenBank/DDBJ databases">
        <authorList>
            <person name="Gilroy R."/>
        </authorList>
    </citation>
    <scope>NUCLEOTIDE SEQUENCE</scope>
    <source>
        <strain evidence="3">ChiBcec1-1093</strain>
    </source>
</reference>
<evidence type="ECO:0000256" key="1">
    <source>
        <dbReference type="SAM" id="SignalP"/>
    </source>
</evidence>
<dbReference type="InterPro" id="IPR025711">
    <property type="entry name" value="PepSY"/>
</dbReference>
<organism evidence="3 4">
    <name type="scientific">Candidatus Lachnoclostridium stercorigallinarum</name>
    <dbReference type="NCBI Taxonomy" id="2838634"/>
    <lineage>
        <taxon>Bacteria</taxon>
        <taxon>Bacillati</taxon>
        <taxon>Bacillota</taxon>
        <taxon>Clostridia</taxon>
        <taxon>Lachnospirales</taxon>
        <taxon>Lachnospiraceae</taxon>
    </lineage>
</organism>
<dbReference type="EMBL" id="DXBC01000052">
    <property type="protein sequence ID" value="HIZ78861.1"/>
    <property type="molecule type" value="Genomic_DNA"/>
</dbReference>
<protein>
    <submittedName>
        <fullName evidence="3">PepSY domain-containing protein</fullName>
    </submittedName>
</protein>
<proteinExistence type="predicted"/>
<evidence type="ECO:0000313" key="3">
    <source>
        <dbReference type="EMBL" id="HIZ78861.1"/>
    </source>
</evidence>
<dbReference type="Pfam" id="PF03413">
    <property type="entry name" value="PepSY"/>
    <property type="match status" value="2"/>
</dbReference>
<feature type="domain" description="PepSY" evidence="2">
    <location>
        <begin position="36"/>
        <end position="97"/>
    </location>
</feature>
<evidence type="ECO:0000259" key="2">
    <source>
        <dbReference type="Pfam" id="PF03413"/>
    </source>
</evidence>
<dbReference type="Gene3D" id="3.10.450.40">
    <property type="match status" value="2"/>
</dbReference>
<comment type="caution">
    <text evidence="3">The sequence shown here is derived from an EMBL/GenBank/DDBJ whole genome shotgun (WGS) entry which is preliminary data.</text>
</comment>
<evidence type="ECO:0000313" key="4">
    <source>
        <dbReference type="Proteomes" id="UP000824101"/>
    </source>
</evidence>
<feature type="domain" description="PepSY" evidence="2">
    <location>
        <begin position="119"/>
        <end position="179"/>
    </location>
</feature>
<dbReference type="Proteomes" id="UP000824101">
    <property type="component" value="Unassembled WGS sequence"/>
</dbReference>
<feature type="signal peptide" evidence="1">
    <location>
        <begin position="1"/>
        <end position="27"/>
    </location>
</feature>
<sequence length="185" mass="20523">MKKMALGLGTGLAAGLLAAMAVMNVGAAVNRQTKEITRESAKAAALEHAGVGEDDISYIRVETDYEDGRQVYDVEFFTKDYKEYDYEISAADGSVVSCDYDAETSFRRNRSEEGETASVTEEQAKAAALEAAGVSESQVEYFRMHRDRDDGRIVYEGEFYSGGMEYEFEVDGTTGQVTDWDVERY</sequence>
<reference evidence="3" key="1">
    <citation type="journal article" date="2021" name="PeerJ">
        <title>Extensive microbial diversity within the chicken gut microbiome revealed by metagenomics and culture.</title>
        <authorList>
            <person name="Gilroy R."/>
            <person name="Ravi A."/>
            <person name="Getino M."/>
            <person name="Pursley I."/>
            <person name="Horton D.L."/>
            <person name="Alikhan N.F."/>
            <person name="Baker D."/>
            <person name="Gharbi K."/>
            <person name="Hall N."/>
            <person name="Watson M."/>
            <person name="Adriaenssens E.M."/>
            <person name="Foster-Nyarko E."/>
            <person name="Jarju S."/>
            <person name="Secka A."/>
            <person name="Antonio M."/>
            <person name="Oren A."/>
            <person name="Chaudhuri R.R."/>
            <person name="La Ragione R."/>
            <person name="Hildebrand F."/>
            <person name="Pallen M.J."/>
        </authorList>
    </citation>
    <scope>NUCLEOTIDE SEQUENCE</scope>
    <source>
        <strain evidence="3">ChiBcec1-1093</strain>
    </source>
</reference>